<accession>E0S406</accession>
<evidence type="ECO:0000313" key="1">
    <source>
        <dbReference type="EMBL" id="ADL36138.1"/>
    </source>
</evidence>
<dbReference type="RefSeq" id="WP_013282787.1">
    <property type="nucleotide sequence ID" value="NC_014389.1"/>
</dbReference>
<keyword evidence="1" id="KW-0614">Plasmid</keyword>
<keyword evidence="2" id="KW-1185">Reference proteome</keyword>
<dbReference type="KEGG" id="bpb:bpr_II200"/>
<dbReference type="EMBL" id="CP001812">
    <property type="protein sequence ID" value="ADL36138.1"/>
    <property type="molecule type" value="Genomic_DNA"/>
</dbReference>
<proteinExistence type="predicted"/>
<name>E0S406_BUTPB</name>
<geneLocation type="plasmid" evidence="1 2">
    <name>pCY360</name>
</geneLocation>
<gene>
    <name evidence="1" type="ordered locus">bpr_II200</name>
</gene>
<protein>
    <submittedName>
        <fullName evidence="1">Uncharacterized protein</fullName>
    </submittedName>
</protein>
<reference evidence="1 2" key="1">
    <citation type="journal article" date="2010" name="PLoS ONE">
        <title>The glycobiome of the rumen bacterium Butyrivibrio proteoclasticus B316(T) highlights adaptation to a polysaccharide-rich environment.</title>
        <authorList>
            <person name="Kelly W.J."/>
            <person name="Leahy S.C."/>
            <person name="Altermann E."/>
            <person name="Yeoman C.J."/>
            <person name="Dunne J.C."/>
            <person name="Kong Z."/>
            <person name="Pacheco D.M."/>
            <person name="Li D."/>
            <person name="Noel S.J."/>
            <person name="Moon C.D."/>
            <person name="Cookson A.L."/>
            <person name="Attwood G.T."/>
        </authorList>
    </citation>
    <scope>NUCLEOTIDE SEQUENCE [LARGE SCALE GENOMIC DNA]</scope>
    <source>
        <strain evidence="2">ATCC 51982 / DSM 14932 / B316</strain>
        <plasmid evidence="2">Plasmid pCY360</plasmid>
    </source>
</reference>
<evidence type="ECO:0000313" key="2">
    <source>
        <dbReference type="Proteomes" id="UP000001299"/>
    </source>
</evidence>
<sequence>MLFEFGREEADKYGAIIKEKLSGTVISKRICDDGKPGSLRYEAEKLNIEGFDHFTLLQALEGMIRKSMVKEVDDSHYLVL</sequence>
<dbReference type="AlphaFoldDB" id="E0S406"/>
<dbReference type="Proteomes" id="UP000001299">
    <property type="component" value="Plasmid pCY360"/>
</dbReference>
<organism evidence="1 2">
    <name type="scientific">Butyrivibrio proteoclasticus (strain ATCC 51982 / DSM 14932 / B316)</name>
    <name type="common">Clostridium proteoclasticum</name>
    <dbReference type="NCBI Taxonomy" id="515622"/>
    <lineage>
        <taxon>Bacteria</taxon>
        <taxon>Bacillati</taxon>
        <taxon>Bacillota</taxon>
        <taxon>Clostridia</taxon>
        <taxon>Lachnospirales</taxon>
        <taxon>Lachnospiraceae</taxon>
        <taxon>Butyrivibrio</taxon>
    </lineage>
</organism>
<dbReference type="HOGENOM" id="CLU_2583084_0_0_9"/>